<evidence type="ECO:0000313" key="5">
    <source>
        <dbReference type="Proteomes" id="UP000178450"/>
    </source>
</evidence>
<evidence type="ECO:0000256" key="2">
    <source>
        <dbReference type="ARBA" id="ARBA00022679"/>
    </source>
</evidence>
<dbReference type="GO" id="GO:0032259">
    <property type="term" value="P:methylation"/>
    <property type="evidence" value="ECO:0007669"/>
    <property type="project" value="UniProtKB-KW"/>
</dbReference>
<gene>
    <name evidence="4" type="ORF">A2209_02945</name>
</gene>
<feature type="domain" description="Methyltransferase" evidence="3">
    <location>
        <begin position="47"/>
        <end position="141"/>
    </location>
</feature>
<dbReference type="PANTHER" id="PTHR43861:SF1">
    <property type="entry name" value="TRANS-ACONITATE 2-METHYLTRANSFERASE"/>
    <property type="match status" value="1"/>
</dbReference>
<dbReference type="PANTHER" id="PTHR43861">
    <property type="entry name" value="TRANS-ACONITATE 2-METHYLTRANSFERASE-RELATED"/>
    <property type="match status" value="1"/>
</dbReference>
<accession>A0A1F7KGK1</accession>
<dbReference type="CDD" id="cd02440">
    <property type="entry name" value="AdoMet_MTases"/>
    <property type="match status" value="1"/>
</dbReference>
<protein>
    <recommendedName>
        <fullName evidence="3">Methyltransferase domain-containing protein</fullName>
    </recommendedName>
</protein>
<evidence type="ECO:0000259" key="3">
    <source>
        <dbReference type="Pfam" id="PF13649"/>
    </source>
</evidence>
<name>A0A1F7KGK1_9BACT</name>
<evidence type="ECO:0000313" key="4">
    <source>
        <dbReference type="EMBL" id="OGK66989.1"/>
    </source>
</evidence>
<sequence>MLKNQKEGVGDAKKYSNWAENSFTWQYIEKPSLFNNLKKELNRKIRIIEAGCGAGRTINFLVQNGASEANILGIDVDSELLNYAKKQFPKAHYIHDSISENLSVKKDHYDLITCHNVLHYLNNRQFSQALRNFFTWLKKDGLLFVITPHPVHMADVIYQDIGKYFKRGKHMVKTHWGEKAPYYQRLVSDYINELVVAGFSIVQVEEPEIITEGKRDGKQYKHYSTSPARLAIKAKK</sequence>
<keyword evidence="1" id="KW-0489">Methyltransferase</keyword>
<dbReference type="Proteomes" id="UP000178450">
    <property type="component" value="Unassembled WGS sequence"/>
</dbReference>
<evidence type="ECO:0000256" key="1">
    <source>
        <dbReference type="ARBA" id="ARBA00022603"/>
    </source>
</evidence>
<dbReference type="GO" id="GO:0008168">
    <property type="term" value="F:methyltransferase activity"/>
    <property type="evidence" value="ECO:0007669"/>
    <property type="project" value="UniProtKB-KW"/>
</dbReference>
<dbReference type="Gene3D" id="3.40.50.150">
    <property type="entry name" value="Vaccinia Virus protein VP39"/>
    <property type="match status" value="1"/>
</dbReference>
<comment type="caution">
    <text evidence="4">The sequence shown here is derived from an EMBL/GenBank/DDBJ whole genome shotgun (WGS) entry which is preliminary data.</text>
</comment>
<proteinExistence type="predicted"/>
<dbReference type="AlphaFoldDB" id="A0A1F7KGK1"/>
<organism evidence="4 5">
    <name type="scientific">Candidatus Roizmanbacteria bacterium RIFOXYA1_FULL_41_12</name>
    <dbReference type="NCBI Taxonomy" id="1802082"/>
    <lineage>
        <taxon>Bacteria</taxon>
        <taxon>Candidatus Roizmaniibacteriota</taxon>
    </lineage>
</organism>
<reference evidence="4 5" key="1">
    <citation type="journal article" date="2016" name="Nat. Commun.">
        <title>Thousands of microbial genomes shed light on interconnected biogeochemical processes in an aquifer system.</title>
        <authorList>
            <person name="Anantharaman K."/>
            <person name="Brown C.T."/>
            <person name="Hug L.A."/>
            <person name="Sharon I."/>
            <person name="Castelle C.J."/>
            <person name="Probst A.J."/>
            <person name="Thomas B.C."/>
            <person name="Singh A."/>
            <person name="Wilkins M.J."/>
            <person name="Karaoz U."/>
            <person name="Brodie E.L."/>
            <person name="Williams K.H."/>
            <person name="Hubbard S.S."/>
            <person name="Banfield J.F."/>
        </authorList>
    </citation>
    <scope>NUCLEOTIDE SEQUENCE [LARGE SCALE GENOMIC DNA]</scope>
</reference>
<dbReference type="Pfam" id="PF13649">
    <property type="entry name" value="Methyltransf_25"/>
    <property type="match status" value="1"/>
</dbReference>
<dbReference type="InterPro" id="IPR041698">
    <property type="entry name" value="Methyltransf_25"/>
</dbReference>
<keyword evidence="2" id="KW-0808">Transferase</keyword>
<dbReference type="EMBL" id="MGBG01000002">
    <property type="protein sequence ID" value="OGK66989.1"/>
    <property type="molecule type" value="Genomic_DNA"/>
</dbReference>
<dbReference type="SUPFAM" id="SSF53335">
    <property type="entry name" value="S-adenosyl-L-methionine-dependent methyltransferases"/>
    <property type="match status" value="1"/>
</dbReference>
<dbReference type="InterPro" id="IPR029063">
    <property type="entry name" value="SAM-dependent_MTases_sf"/>
</dbReference>